<keyword evidence="1" id="KW-0732">Signal</keyword>
<evidence type="ECO:0000313" key="3">
    <source>
        <dbReference type="EMBL" id="EPD13110.1"/>
    </source>
</evidence>
<dbReference type="Gene3D" id="2.60.40.3340">
    <property type="entry name" value="Domain of unknown function DUF4426"/>
    <property type="match status" value="1"/>
</dbReference>
<dbReference type="InterPro" id="IPR025218">
    <property type="entry name" value="DUF4426"/>
</dbReference>
<name>A0AB33Z1C6_9GAMM</name>
<proteinExistence type="predicted"/>
<evidence type="ECO:0000256" key="1">
    <source>
        <dbReference type="SAM" id="SignalP"/>
    </source>
</evidence>
<sequence length="146" mass="16561">MRFKKYFLLLLLLCPTLSTAENAYDFGDYIVYYNAFTADTLPPQMATAYGILRSRYKGVLNLSVQKKPHPGQLPQAVNADVKVTAVNRAGQLKTLESRRVAEGKAIYYLSEFRVSNKEVVTFNISLKPKGVIKPLELSFKQQFYVD</sequence>
<feature type="chain" id="PRO_5044301153" description="DUF4426 domain-containing protein" evidence="1">
    <location>
        <begin position="21"/>
        <end position="146"/>
    </location>
</feature>
<keyword evidence="4" id="KW-1185">Reference proteome</keyword>
<dbReference type="EMBL" id="ASHL01000004">
    <property type="protein sequence ID" value="EPD13110.1"/>
    <property type="molecule type" value="Genomic_DNA"/>
</dbReference>
<dbReference type="AlphaFoldDB" id="A0AB33Z1C6"/>
<evidence type="ECO:0000313" key="4">
    <source>
        <dbReference type="Proteomes" id="UP000015462"/>
    </source>
</evidence>
<reference evidence="3 4" key="1">
    <citation type="journal article" date="2013" name="Genome Announc.">
        <title>Genome Sequence of the Pyrene- and Fluoranthene-Degrading Bacterium Cycloclasticus sp. Strain PY97M.</title>
        <authorList>
            <person name="Cui Z."/>
            <person name="Xu G."/>
            <person name="Li Q."/>
            <person name="Gao W."/>
            <person name="Zheng L."/>
        </authorList>
    </citation>
    <scope>NUCLEOTIDE SEQUENCE [LARGE SCALE GENOMIC DNA]</scope>
    <source>
        <strain evidence="3 4">PY97M</strain>
    </source>
</reference>
<feature type="signal peptide" evidence="1">
    <location>
        <begin position="1"/>
        <end position="20"/>
    </location>
</feature>
<gene>
    <name evidence="3" type="ORF">L196_05695</name>
</gene>
<dbReference type="Proteomes" id="UP000015462">
    <property type="component" value="Unassembled WGS sequence"/>
</dbReference>
<accession>A0AB33Z1C6</accession>
<feature type="domain" description="DUF4426" evidence="2">
    <location>
        <begin position="25"/>
        <end position="146"/>
    </location>
</feature>
<dbReference type="Pfam" id="PF14467">
    <property type="entry name" value="DUF4426"/>
    <property type="match status" value="1"/>
</dbReference>
<dbReference type="RefSeq" id="WP_016390268.1">
    <property type="nucleotide sequence ID" value="NZ_FQZJ01000003.1"/>
</dbReference>
<organism evidence="3 4">
    <name type="scientific">Cycloclasticus pugetii</name>
    <dbReference type="NCBI Taxonomy" id="34068"/>
    <lineage>
        <taxon>Bacteria</taxon>
        <taxon>Pseudomonadati</taxon>
        <taxon>Pseudomonadota</taxon>
        <taxon>Gammaproteobacteria</taxon>
        <taxon>Thiotrichales</taxon>
        <taxon>Piscirickettsiaceae</taxon>
        <taxon>Cycloclasticus</taxon>
    </lineage>
</organism>
<evidence type="ECO:0000259" key="2">
    <source>
        <dbReference type="Pfam" id="PF14467"/>
    </source>
</evidence>
<protein>
    <recommendedName>
        <fullName evidence="2">DUF4426 domain-containing protein</fullName>
    </recommendedName>
</protein>
<comment type="caution">
    <text evidence="3">The sequence shown here is derived from an EMBL/GenBank/DDBJ whole genome shotgun (WGS) entry which is preliminary data.</text>
</comment>